<sequence length="129" mass="14340">MEKEKNETEPEIDETVDIGPGMKEGDVDNANLESFKLDATVEDVMDKSEEIKEVNNAEKLLPAASEEEVMDESVNSTDEVKEDPTVEFHEVDSDVDVQEEKKDSEVQSTKKMSVDSCKSRPDSGEVKNG</sequence>
<proteinExistence type="predicted"/>
<gene>
    <name evidence="2" type="ORF">L798_11089</name>
</gene>
<dbReference type="STRING" id="136037.A0A067R6Q4"/>
<evidence type="ECO:0000313" key="3">
    <source>
        <dbReference type="Proteomes" id="UP000027135"/>
    </source>
</evidence>
<feature type="region of interest" description="Disordered" evidence="1">
    <location>
        <begin position="1"/>
        <end position="27"/>
    </location>
</feature>
<protein>
    <submittedName>
        <fullName evidence="2">Uncharacterized protein</fullName>
    </submittedName>
</protein>
<evidence type="ECO:0000313" key="2">
    <source>
        <dbReference type="EMBL" id="KDR15086.1"/>
    </source>
</evidence>
<feature type="region of interest" description="Disordered" evidence="1">
    <location>
        <begin position="56"/>
        <end position="129"/>
    </location>
</feature>
<name>A0A067R6Q4_ZOONE</name>
<evidence type="ECO:0000256" key="1">
    <source>
        <dbReference type="SAM" id="MobiDB-lite"/>
    </source>
</evidence>
<keyword evidence="3" id="KW-1185">Reference proteome</keyword>
<feature type="compositionally biased region" description="Basic and acidic residues" evidence="1">
    <location>
        <begin position="78"/>
        <end position="105"/>
    </location>
</feature>
<dbReference type="InParanoid" id="A0A067R6Q4"/>
<dbReference type="AlphaFoldDB" id="A0A067R6Q4"/>
<dbReference type="Proteomes" id="UP000027135">
    <property type="component" value="Unassembled WGS sequence"/>
</dbReference>
<reference evidence="2 3" key="1">
    <citation type="journal article" date="2014" name="Nat. Commun.">
        <title>Molecular traces of alternative social organization in a termite genome.</title>
        <authorList>
            <person name="Terrapon N."/>
            <person name="Li C."/>
            <person name="Robertson H.M."/>
            <person name="Ji L."/>
            <person name="Meng X."/>
            <person name="Booth W."/>
            <person name="Chen Z."/>
            <person name="Childers C.P."/>
            <person name="Glastad K.M."/>
            <person name="Gokhale K."/>
            <person name="Gowin J."/>
            <person name="Gronenberg W."/>
            <person name="Hermansen R.A."/>
            <person name="Hu H."/>
            <person name="Hunt B.G."/>
            <person name="Huylmans A.K."/>
            <person name="Khalil S.M."/>
            <person name="Mitchell R.D."/>
            <person name="Munoz-Torres M.C."/>
            <person name="Mustard J.A."/>
            <person name="Pan H."/>
            <person name="Reese J.T."/>
            <person name="Scharf M.E."/>
            <person name="Sun F."/>
            <person name="Vogel H."/>
            <person name="Xiao J."/>
            <person name="Yang W."/>
            <person name="Yang Z."/>
            <person name="Yang Z."/>
            <person name="Zhou J."/>
            <person name="Zhu J."/>
            <person name="Brent C.S."/>
            <person name="Elsik C.G."/>
            <person name="Goodisman M.A."/>
            <person name="Liberles D.A."/>
            <person name="Roe R.M."/>
            <person name="Vargo E.L."/>
            <person name="Vilcinskas A."/>
            <person name="Wang J."/>
            <person name="Bornberg-Bauer E."/>
            <person name="Korb J."/>
            <person name="Zhang G."/>
            <person name="Liebig J."/>
        </authorList>
    </citation>
    <scope>NUCLEOTIDE SEQUENCE [LARGE SCALE GENOMIC DNA]</scope>
    <source>
        <tissue evidence="2">Whole organism</tissue>
    </source>
</reference>
<dbReference type="EMBL" id="KK852848">
    <property type="protein sequence ID" value="KDR15086.1"/>
    <property type="molecule type" value="Genomic_DNA"/>
</dbReference>
<feature type="compositionally biased region" description="Basic and acidic residues" evidence="1">
    <location>
        <begin position="117"/>
        <end position="129"/>
    </location>
</feature>
<accession>A0A067R6Q4</accession>
<organism evidence="2 3">
    <name type="scientific">Zootermopsis nevadensis</name>
    <name type="common">Dampwood termite</name>
    <dbReference type="NCBI Taxonomy" id="136037"/>
    <lineage>
        <taxon>Eukaryota</taxon>
        <taxon>Metazoa</taxon>
        <taxon>Ecdysozoa</taxon>
        <taxon>Arthropoda</taxon>
        <taxon>Hexapoda</taxon>
        <taxon>Insecta</taxon>
        <taxon>Pterygota</taxon>
        <taxon>Neoptera</taxon>
        <taxon>Polyneoptera</taxon>
        <taxon>Dictyoptera</taxon>
        <taxon>Blattodea</taxon>
        <taxon>Blattoidea</taxon>
        <taxon>Termitoidae</taxon>
        <taxon>Termopsidae</taxon>
        <taxon>Zootermopsis</taxon>
    </lineage>
</organism>